<evidence type="ECO:0000313" key="3">
    <source>
        <dbReference type="Proteomes" id="UP000054279"/>
    </source>
</evidence>
<keyword evidence="3" id="KW-1185">Reference proteome</keyword>
<organism evidence="2 3">
    <name type="scientific">Sphaerobolus stellatus (strain SS14)</name>
    <dbReference type="NCBI Taxonomy" id="990650"/>
    <lineage>
        <taxon>Eukaryota</taxon>
        <taxon>Fungi</taxon>
        <taxon>Dikarya</taxon>
        <taxon>Basidiomycota</taxon>
        <taxon>Agaricomycotina</taxon>
        <taxon>Agaricomycetes</taxon>
        <taxon>Phallomycetidae</taxon>
        <taxon>Geastrales</taxon>
        <taxon>Sphaerobolaceae</taxon>
        <taxon>Sphaerobolus</taxon>
    </lineage>
</organism>
<feature type="region of interest" description="Disordered" evidence="1">
    <location>
        <begin position="98"/>
        <end position="145"/>
    </location>
</feature>
<name>A0A0C9UQE9_SPHS4</name>
<sequence length="270" mass="30692">MPDSKKSQAKRSRNTVDLLARFREQQSQHDENCVEVGSVYGACFVYHPEECDRCSGYLEHLLEDISQHSAKFSFSRDEILDGIDEAWPHITEYIRDLDRNGGSQRENPGVGGSRLLSLQPNTPMGNHSVTAASTTDISSSDVGTHPLVSPGDMTYSCKRSRKLFKNPSFQNWVRVPEQRPDYWSLYMWNAVKEWHTNPMSVPNALRDNREGYFLEEDIDVATWIAKVSADISRPAFMEQMKVVFGSRDNFDTAFSGFNTNLLRADHEAAM</sequence>
<proteinExistence type="predicted"/>
<dbReference type="Proteomes" id="UP000054279">
    <property type="component" value="Unassembled WGS sequence"/>
</dbReference>
<evidence type="ECO:0000256" key="1">
    <source>
        <dbReference type="SAM" id="MobiDB-lite"/>
    </source>
</evidence>
<accession>A0A0C9UQE9</accession>
<feature type="compositionally biased region" description="Polar residues" evidence="1">
    <location>
        <begin position="116"/>
        <end position="127"/>
    </location>
</feature>
<dbReference type="AlphaFoldDB" id="A0A0C9UQE9"/>
<feature type="compositionally biased region" description="Low complexity" evidence="1">
    <location>
        <begin position="128"/>
        <end position="142"/>
    </location>
</feature>
<reference evidence="2 3" key="1">
    <citation type="submission" date="2014-06" db="EMBL/GenBank/DDBJ databases">
        <title>Evolutionary Origins and Diversification of the Mycorrhizal Mutualists.</title>
        <authorList>
            <consortium name="DOE Joint Genome Institute"/>
            <consortium name="Mycorrhizal Genomics Consortium"/>
            <person name="Kohler A."/>
            <person name="Kuo A."/>
            <person name="Nagy L.G."/>
            <person name="Floudas D."/>
            <person name="Copeland A."/>
            <person name="Barry K.W."/>
            <person name="Cichocki N."/>
            <person name="Veneault-Fourrey C."/>
            <person name="LaButti K."/>
            <person name="Lindquist E.A."/>
            <person name="Lipzen A."/>
            <person name="Lundell T."/>
            <person name="Morin E."/>
            <person name="Murat C."/>
            <person name="Riley R."/>
            <person name="Ohm R."/>
            <person name="Sun H."/>
            <person name="Tunlid A."/>
            <person name="Henrissat B."/>
            <person name="Grigoriev I.V."/>
            <person name="Hibbett D.S."/>
            <person name="Martin F."/>
        </authorList>
    </citation>
    <scope>NUCLEOTIDE SEQUENCE [LARGE SCALE GENOMIC DNA]</scope>
    <source>
        <strain evidence="2 3">SS14</strain>
    </source>
</reference>
<gene>
    <name evidence="2" type="ORF">M422DRAFT_267106</name>
</gene>
<dbReference type="OrthoDB" id="244061at2759"/>
<evidence type="ECO:0000313" key="2">
    <source>
        <dbReference type="EMBL" id="KIJ31297.1"/>
    </source>
</evidence>
<dbReference type="HOGENOM" id="CLU_037356_2_0_1"/>
<dbReference type="EMBL" id="KN837245">
    <property type="protein sequence ID" value="KIJ31297.1"/>
    <property type="molecule type" value="Genomic_DNA"/>
</dbReference>
<protein>
    <submittedName>
        <fullName evidence="2">Uncharacterized protein</fullName>
    </submittedName>
</protein>